<accession>A0A8J6XJ78</accession>
<dbReference type="InterPro" id="IPR002716">
    <property type="entry name" value="PIN_dom"/>
</dbReference>
<dbReference type="Proteomes" id="UP000629098">
    <property type="component" value="Unassembled WGS sequence"/>
</dbReference>
<dbReference type="AlphaFoldDB" id="A0A8J6XJ78"/>
<dbReference type="Pfam" id="PF01850">
    <property type="entry name" value="PIN"/>
    <property type="match status" value="1"/>
</dbReference>
<protein>
    <submittedName>
        <fullName evidence="2">PIN domain-containing protein</fullName>
    </submittedName>
</protein>
<gene>
    <name evidence="2" type="ORF">ICL16_34330</name>
</gene>
<evidence type="ECO:0000259" key="1">
    <source>
        <dbReference type="Pfam" id="PF01850"/>
    </source>
</evidence>
<evidence type="ECO:0000313" key="3">
    <source>
        <dbReference type="Proteomes" id="UP000629098"/>
    </source>
</evidence>
<sequence>MDLIIQLRQQHRLKLPDAIIVATAVKYNATLVTSDSQLKNIPNVNIFDFA</sequence>
<organism evidence="2 3">
    <name type="scientific">Iningainema tapete BLCC-T55</name>
    <dbReference type="NCBI Taxonomy" id="2748662"/>
    <lineage>
        <taxon>Bacteria</taxon>
        <taxon>Bacillati</taxon>
        <taxon>Cyanobacteriota</taxon>
        <taxon>Cyanophyceae</taxon>
        <taxon>Nostocales</taxon>
        <taxon>Scytonemataceae</taxon>
        <taxon>Iningainema tapete</taxon>
    </lineage>
</organism>
<evidence type="ECO:0000313" key="2">
    <source>
        <dbReference type="EMBL" id="MBD2776994.1"/>
    </source>
</evidence>
<keyword evidence="3" id="KW-1185">Reference proteome</keyword>
<comment type="caution">
    <text evidence="2">The sequence shown here is derived from an EMBL/GenBank/DDBJ whole genome shotgun (WGS) entry which is preliminary data.</text>
</comment>
<dbReference type="SUPFAM" id="SSF88723">
    <property type="entry name" value="PIN domain-like"/>
    <property type="match status" value="1"/>
</dbReference>
<reference evidence="2" key="1">
    <citation type="submission" date="2020-09" db="EMBL/GenBank/DDBJ databases">
        <title>Iningainema tapete sp. nov. (Scytonemataceae, Cyanobacteria) from greenhouses in central Florida (USA) produces two types of nodularin with biosynthetic potential for microcystin-LR and anabaenopeptins.</title>
        <authorList>
            <person name="Berthold D.E."/>
            <person name="Lefler F.W."/>
            <person name="Huang I.-S."/>
            <person name="Abdulla H."/>
            <person name="Zimba P.V."/>
            <person name="Laughinghouse H.D. IV."/>
        </authorList>
    </citation>
    <scope>NUCLEOTIDE SEQUENCE</scope>
    <source>
        <strain evidence="2">BLCCT55</strain>
    </source>
</reference>
<dbReference type="EMBL" id="JACXAE010000102">
    <property type="protein sequence ID" value="MBD2776994.1"/>
    <property type="molecule type" value="Genomic_DNA"/>
</dbReference>
<feature type="domain" description="PIN" evidence="1">
    <location>
        <begin position="5"/>
        <end position="42"/>
    </location>
</feature>
<proteinExistence type="predicted"/>
<name>A0A8J6XJ78_9CYAN</name>
<dbReference type="Gene3D" id="3.40.50.1010">
    <property type="entry name" value="5'-nuclease"/>
    <property type="match status" value="1"/>
</dbReference>
<dbReference type="InterPro" id="IPR029060">
    <property type="entry name" value="PIN-like_dom_sf"/>
</dbReference>